<feature type="compositionally biased region" description="Basic and acidic residues" evidence="1">
    <location>
        <begin position="56"/>
        <end position="69"/>
    </location>
</feature>
<feature type="compositionally biased region" description="Pro residues" evidence="1">
    <location>
        <begin position="166"/>
        <end position="176"/>
    </location>
</feature>
<protein>
    <recommendedName>
        <fullName evidence="6">Secreted protein</fullName>
    </recommendedName>
</protein>
<keyword evidence="2" id="KW-1133">Transmembrane helix</keyword>
<keyword evidence="2" id="KW-0472">Membrane</keyword>
<feature type="chain" id="PRO_5045504532" description="Secreted protein" evidence="3">
    <location>
        <begin position="26"/>
        <end position="234"/>
    </location>
</feature>
<proteinExistence type="predicted"/>
<evidence type="ECO:0000256" key="2">
    <source>
        <dbReference type="SAM" id="Phobius"/>
    </source>
</evidence>
<organism evidence="4 5">
    <name type="scientific">Streptomyces albidocamelliae</name>
    <dbReference type="NCBI Taxonomy" id="2981135"/>
    <lineage>
        <taxon>Bacteria</taxon>
        <taxon>Bacillati</taxon>
        <taxon>Actinomycetota</taxon>
        <taxon>Actinomycetes</taxon>
        <taxon>Kitasatosporales</taxon>
        <taxon>Streptomycetaceae</taxon>
        <taxon>Streptomyces</taxon>
    </lineage>
</organism>
<sequence>MLRRVRLLLVITAALPLFGTATAYAATLAQTTGTAPAHGRPGGPGRDGSYGPSHGIPDHPGRPQPDRAGRGLPARGSPAAGPWAPATPSGPASPSAPDAAPVSRFSPSSHAAEPSRAGSRAGEGRMRPGRPDGPAAEVEGDDTMPSRAAETAADQPEEPETADVPGVPPGASPPPEEAGLQPAQPPRQPAGRQAASEGEGTTEPVLQILPLGSGLVLIGLGLGLALLGLRLRRP</sequence>
<accession>A0ABY6EQZ2</accession>
<evidence type="ECO:0008006" key="6">
    <source>
        <dbReference type="Google" id="ProtNLM"/>
    </source>
</evidence>
<gene>
    <name evidence="4" type="ORF">N8I86_20060</name>
</gene>
<keyword evidence="2" id="KW-0812">Transmembrane</keyword>
<keyword evidence="3" id="KW-0732">Signal</keyword>
<feature type="compositionally biased region" description="Low complexity" evidence="1">
    <location>
        <begin position="73"/>
        <end position="101"/>
    </location>
</feature>
<dbReference type="Proteomes" id="UP001060733">
    <property type="component" value="Chromosome"/>
</dbReference>
<feature type="region of interest" description="Disordered" evidence="1">
    <location>
        <begin position="32"/>
        <end position="201"/>
    </location>
</feature>
<name>A0ABY6EQZ2_9ACTN</name>
<feature type="transmembrane region" description="Helical" evidence="2">
    <location>
        <begin position="208"/>
        <end position="229"/>
    </location>
</feature>
<dbReference type="EMBL" id="CP106795">
    <property type="protein sequence ID" value="UXY36813.1"/>
    <property type="molecule type" value="Genomic_DNA"/>
</dbReference>
<feature type="signal peptide" evidence="3">
    <location>
        <begin position="1"/>
        <end position="25"/>
    </location>
</feature>
<evidence type="ECO:0000256" key="1">
    <source>
        <dbReference type="SAM" id="MobiDB-lite"/>
    </source>
</evidence>
<dbReference type="RefSeq" id="WP_263278361.1">
    <property type="nucleotide sequence ID" value="NZ_CP106795.1"/>
</dbReference>
<evidence type="ECO:0000256" key="3">
    <source>
        <dbReference type="SAM" id="SignalP"/>
    </source>
</evidence>
<evidence type="ECO:0000313" key="4">
    <source>
        <dbReference type="EMBL" id="UXY36813.1"/>
    </source>
</evidence>
<keyword evidence="5" id="KW-1185">Reference proteome</keyword>
<reference evidence="4" key="1">
    <citation type="submission" date="2022-10" db="EMBL/GenBank/DDBJ databases">
        <authorList>
            <person name="Mo P."/>
        </authorList>
    </citation>
    <scope>NUCLEOTIDE SEQUENCE</scope>
    <source>
        <strain evidence="4">HUAS 14-6</strain>
    </source>
</reference>
<evidence type="ECO:0000313" key="5">
    <source>
        <dbReference type="Proteomes" id="UP001060733"/>
    </source>
</evidence>